<keyword evidence="6 8" id="KW-0472">Membrane</keyword>
<dbReference type="PANTHER" id="PTHR11537:SF254">
    <property type="entry name" value="POTASSIUM VOLTAGE-GATED CHANNEL PROTEIN SHAB"/>
    <property type="match status" value="1"/>
</dbReference>
<organism evidence="11 12">
    <name type="scientific">Actinopolymorpha cephalotaxi</name>
    <dbReference type="NCBI Taxonomy" id="504797"/>
    <lineage>
        <taxon>Bacteria</taxon>
        <taxon>Bacillati</taxon>
        <taxon>Actinomycetota</taxon>
        <taxon>Actinomycetes</taxon>
        <taxon>Propionibacteriales</taxon>
        <taxon>Actinopolymorphaceae</taxon>
        <taxon>Actinopolymorpha</taxon>
    </lineage>
</organism>
<dbReference type="InterPro" id="IPR013099">
    <property type="entry name" value="K_chnl_dom"/>
</dbReference>
<proteinExistence type="predicted"/>
<keyword evidence="2" id="KW-0813">Transport</keyword>
<dbReference type="Proteomes" id="UP000533017">
    <property type="component" value="Unassembled WGS sequence"/>
</dbReference>
<sequence>MPVSPLYLLRRLVGSERWQHIHVKASVWAVVGVVAVLLLGSAIIVPAESSNPRANITSFPLALWWSIETATTVGYGDLYPVTLAGRIIATVVMIVGIAAFSIVTASLATWFVGSASRRAHQVAQAVEHAEREGTAAAARELHALHARFDHLEQLLSRDSGDGTT</sequence>
<evidence type="ECO:0000313" key="10">
    <source>
        <dbReference type="EMBL" id="NYH86354.1"/>
    </source>
</evidence>
<dbReference type="GO" id="GO:0001508">
    <property type="term" value="P:action potential"/>
    <property type="evidence" value="ECO:0007669"/>
    <property type="project" value="TreeGrafter"/>
</dbReference>
<dbReference type="Pfam" id="PF07885">
    <property type="entry name" value="Ion_trans_2"/>
    <property type="match status" value="1"/>
</dbReference>
<dbReference type="SUPFAM" id="SSF81324">
    <property type="entry name" value="Voltage-gated potassium channels"/>
    <property type="match status" value="1"/>
</dbReference>
<dbReference type="EMBL" id="FOOI01000024">
    <property type="protein sequence ID" value="SFH60901.1"/>
    <property type="molecule type" value="Genomic_DNA"/>
</dbReference>
<feature type="transmembrane region" description="Helical" evidence="8">
    <location>
        <begin position="21"/>
        <end position="45"/>
    </location>
</feature>
<dbReference type="GO" id="GO:0005249">
    <property type="term" value="F:voltage-gated potassium channel activity"/>
    <property type="evidence" value="ECO:0007669"/>
    <property type="project" value="InterPro"/>
</dbReference>
<reference evidence="10 13" key="2">
    <citation type="submission" date="2020-07" db="EMBL/GenBank/DDBJ databases">
        <title>Sequencing the genomes of 1000 actinobacteria strains.</title>
        <authorList>
            <person name="Klenk H.-P."/>
        </authorList>
    </citation>
    <scope>NUCLEOTIDE SEQUENCE [LARGE SCALE GENOMIC DNA]</scope>
    <source>
        <strain evidence="10 13">DSM 45117</strain>
    </source>
</reference>
<protein>
    <submittedName>
        <fullName evidence="11">Voltage-gated potassium channel</fullName>
    </submittedName>
</protein>
<evidence type="ECO:0000313" key="12">
    <source>
        <dbReference type="Proteomes" id="UP000199052"/>
    </source>
</evidence>
<feature type="domain" description="Potassium channel" evidence="9">
    <location>
        <begin position="35"/>
        <end position="111"/>
    </location>
</feature>
<evidence type="ECO:0000256" key="6">
    <source>
        <dbReference type="ARBA" id="ARBA00023136"/>
    </source>
</evidence>
<feature type="transmembrane region" description="Helical" evidence="8">
    <location>
        <begin position="87"/>
        <end position="112"/>
    </location>
</feature>
<dbReference type="GO" id="GO:0008076">
    <property type="term" value="C:voltage-gated potassium channel complex"/>
    <property type="evidence" value="ECO:0007669"/>
    <property type="project" value="InterPro"/>
</dbReference>
<gene>
    <name evidence="10" type="ORF">FHR37_005205</name>
    <name evidence="11" type="ORF">SAMN05421678_1245</name>
</gene>
<evidence type="ECO:0000256" key="7">
    <source>
        <dbReference type="ARBA" id="ARBA00023303"/>
    </source>
</evidence>
<dbReference type="STRING" id="504797.SAMN05421678_1245"/>
<evidence type="ECO:0000256" key="5">
    <source>
        <dbReference type="ARBA" id="ARBA00023065"/>
    </source>
</evidence>
<name>A0A1I3BGN6_9ACTN</name>
<dbReference type="PANTHER" id="PTHR11537">
    <property type="entry name" value="VOLTAGE-GATED POTASSIUM CHANNEL"/>
    <property type="match status" value="1"/>
</dbReference>
<evidence type="ECO:0000256" key="3">
    <source>
        <dbReference type="ARBA" id="ARBA00022692"/>
    </source>
</evidence>
<evidence type="ECO:0000313" key="11">
    <source>
        <dbReference type="EMBL" id="SFH60901.1"/>
    </source>
</evidence>
<dbReference type="InterPro" id="IPR028325">
    <property type="entry name" value="VG_K_chnl"/>
</dbReference>
<reference evidence="11 12" key="1">
    <citation type="submission" date="2016-10" db="EMBL/GenBank/DDBJ databases">
        <authorList>
            <person name="de Groot N.N."/>
        </authorList>
    </citation>
    <scope>NUCLEOTIDE SEQUENCE [LARGE SCALE GENOMIC DNA]</scope>
    <source>
        <strain evidence="11 12">CPCC 202808</strain>
    </source>
</reference>
<dbReference type="OrthoDB" id="9799090at2"/>
<dbReference type="PRINTS" id="PR00169">
    <property type="entry name" value="KCHANNEL"/>
</dbReference>
<dbReference type="Gene3D" id="1.10.287.70">
    <property type="match status" value="1"/>
</dbReference>
<dbReference type="AlphaFoldDB" id="A0A1I3BGN6"/>
<evidence type="ECO:0000256" key="4">
    <source>
        <dbReference type="ARBA" id="ARBA00022989"/>
    </source>
</evidence>
<evidence type="ECO:0000313" key="13">
    <source>
        <dbReference type="Proteomes" id="UP000533017"/>
    </source>
</evidence>
<evidence type="ECO:0000256" key="2">
    <source>
        <dbReference type="ARBA" id="ARBA00022448"/>
    </source>
</evidence>
<evidence type="ECO:0000256" key="1">
    <source>
        <dbReference type="ARBA" id="ARBA00004141"/>
    </source>
</evidence>
<dbReference type="Proteomes" id="UP000199052">
    <property type="component" value="Unassembled WGS sequence"/>
</dbReference>
<accession>A0A1I3BGN6</accession>
<dbReference type="RefSeq" id="WP_092889777.1">
    <property type="nucleotide sequence ID" value="NZ_FOOI01000024.1"/>
</dbReference>
<dbReference type="EMBL" id="JACBZA010000001">
    <property type="protein sequence ID" value="NYH86354.1"/>
    <property type="molecule type" value="Genomic_DNA"/>
</dbReference>
<keyword evidence="5" id="KW-0406">Ion transport</keyword>
<evidence type="ECO:0000259" key="9">
    <source>
        <dbReference type="Pfam" id="PF07885"/>
    </source>
</evidence>
<keyword evidence="7 11" id="KW-0407">Ion channel</keyword>
<comment type="subcellular location">
    <subcellularLocation>
        <location evidence="1">Membrane</location>
        <topology evidence="1">Multi-pass membrane protein</topology>
    </subcellularLocation>
</comment>
<keyword evidence="3 8" id="KW-0812">Transmembrane</keyword>
<evidence type="ECO:0000256" key="8">
    <source>
        <dbReference type="SAM" id="Phobius"/>
    </source>
</evidence>
<keyword evidence="4 8" id="KW-1133">Transmembrane helix</keyword>
<keyword evidence="13" id="KW-1185">Reference proteome</keyword>
<dbReference type="Gene3D" id="1.20.5.110">
    <property type="match status" value="1"/>
</dbReference>